<name>A0AAE3TB03_9RHOB</name>
<dbReference type="GO" id="GO:0006310">
    <property type="term" value="P:DNA recombination"/>
    <property type="evidence" value="ECO:0007669"/>
    <property type="project" value="UniProtKB-KW"/>
</dbReference>
<dbReference type="GO" id="GO:0015074">
    <property type="term" value="P:DNA integration"/>
    <property type="evidence" value="ECO:0007669"/>
    <property type="project" value="InterPro"/>
</dbReference>
<dbReference type="Pfam" id="PF00589">
    <property type="entry name" value="Phage_integrase"/>
    <property type="match status" value="1"/>
</dbReference>
<proteinExistence type="predicted"/>
<dbReference type="SUPFAM" id="SSF56349">
    <property type="entry name" value="DNA breaking-rejoining enzymes"/>
    <property type="match status" value="1"/>
</dbReference>
<evidence type="ECO:0000259" key="2">
    <source>
        <dbReference type="PROSITE" id="PS51898"/>
    </source>
</evidence>
<keyword evidence="4" id="KW-1185">Reference proteome</keyword>
<gene>
    <name evidence="3" type="ORF">P1J78_21785</name>
</gene>
<evidence type="ECO:0000313" key="4">
    <source>
        <dbReference type="Proteomes" id="UP001220964"/>
    </source>
</evidence>
<evidence type="ECO:0000256" key="1">
    <source>
        <dbReference type="ARBA" id="ARBA00023172"/>
    </source>
</evidence>
<feature type="domain" description="Tyr recombinase" evidence="2">
    <location>
        <begin position="171"/>
        <end position="345"/>
    </location>
</feature>
<reference evidence="3" key="1">
    <citation type="submission" date="2023-03" db="EMBL/GenBank/DDBJ databases">
        <title>Multiphase analysis and comparison of six strains from genera Psychromarinibacter, Lutimaribacter, and Maritimibacter, including a novel species: Psychromarinibacter sediminicola sp. nov.</title>
        <authorList>
            <person name="Wang Y.-H."/>
            <person name="Ye M.-Q."/>
            <person name="Du Z.-J."/>
        </authorList>
    </citation>
    <scope>NUCLEOTIDE SEQUENCE</scope>
    <source>
        <strain evidence="3">C21-152</strain>
    </source>
</reference>
<dbReference type="GO" id="GO:0003677">
    <property type="term" value="F:DNA binding"/>
    <property type="evidence" value="ECO:0007669"/>
    <property type="project" value="InterPro"/>
</dbReference>
<dbReference type="EMBL" id="JARGYC010000089">
    <property type="protein sequence ID" value="MDF0603368.1"/>
    <property type="molecule type" value="Genomic_DNA"/>
</dbReference>
<dbReference type="AlphaFoldDB" id="A0AAE3TB03"/>
<dbReference type="InterPro" id="IPR013762">
    <property type="entry name" value="Integrase-like_cat_sf"/>
</dbReference>
<dbReference type="Proteomes" id="UP001220964">
    <property type="component" value="Unassembled WGS sequence"/>
</dbReference>
<dbReference type="CDD" id="cd00397">
    <property type="entry name" value="DNA_BRE_C"/>
    <property type="match status" value="1"/>
</dbReference>
<dbReference type="InterPro" id="IPR002104">
    <property type="entry name" value="Integrase_catalytic"/>
</dbReference>
<evidence type="ECO:0000313" key="3">
    <source>
        <dbReference type="EMBL" id="MDF0603368.1"/>
    </source>
</evidence>
<dbReference type="PROSITE" id="PS51898">
    <property type="entry name" value="TYR_RECOMBINASE"/>
    <property type="match status" value="1"/>
</dbReference>
<dbReference type="InterPro" id="IPR011010">
    <property type="entry name" value="DNA_brk_join_enz"/>
</dbReference>
<protein>
    <submittedName>
        <fullName evidence="3">Site-specific integrase</fullName>
    </submittedName>
</protein>
<organism evidence="3 4">
    <name type="scientific">Psychromarinibacter sediminicola</name>
    <dbReference type="NCBI Taxonomy" id="3033385"/>
    <lineage>
        <taxon>Bacteria</taxon>
        <taxon>Pseudomonadati</taxon>
        <taxon>Pseudomonadota</taxon>
        <taxon>Alphaproteobacteria</taxon>
        <taxon>Rhodobacterales</taxon>
        <taxon>Paracoccaceae</taxon>
        <taxon>Psychromarinibacter</taxon>
    </lineage>
</organism>
<accession>A0AAE3TB03</accession>
<keyword evidence="1" id="KW-0233">DNA recombination</keyword>
<comment type="caution">
    <text evidence="3">The sequence shown here is derived from an EMBL/GenBank/DDBJ whole genome shotgun (WGS) entry which is preliminary data.</text>
</comment>
<dbReference type="RefSeq" id="WP_275569491.1">
    <property type="nucleotide sequence ID" value="NZ_JARGYC010000089.1"/>
</dbReference>
<sequence length="353" mass="39314">MRINLPGLLIERQKSGARRYRVRVEGNKQLRILLHVTPDDPEFMEHYRAARAGFSSPAPQRLADTAIPHSLAWLTYRFEAAMHERVNASLMHAGTLKQRASFYARLREAHGDKHMVMPRAKVMEIRDGLAGTPGAADNMVKAIRAMYGWAVDMGHVQENPAVGVPAINRGTGAVPWSVDDLQAFRDRHPKGTMAYLALTLFMFTAARIGDVAQLGRQHERTIDRVRHLDWQPEKKGSARVCIPIMPPLAEAIAAQTVVGQTYLLNAWGRPFASKAVFGNWFRDRVREAGLDDRSAHGIRKAAGELMALAGATQYHIMAVHGHTQARTSESYTSGVNRTRLAREAMQAMAGIEW</sequence>
<dbReference type="Gene3D" id="1.10.443.10">
    <property type="entry name" value="Intergrase catalytic core"/>
    <property type="match status" value="1"/>
</dbReference>